<comment type="caution">
    <text evidence="1">The sequence shown here is derived from an EMBL/GenBank/DDBJ whole genome shotgun (WGS) entry which is preliminary data.</text>
</comment>
<reference evidence="1 2" key="1">
    <citation type="submission" date="2022-05" db="EMBL/GenBank/DDBJ databases">
        <authorList>
            <consortium name="Genoscope - CEA"/>
            <person name="William W."/>
        </authorList>
    </citation>
    <scope>NUCLEOTIDE SEQUENCE [LARGE SCALE GENOMIC DNA]</scope>
</reference>
<evidence type="ECO:0000313" key="2">
    <source>
        <dbReference type="Proteomes" id="UP001159428"/>
    </source>
</evidence>
<feature type="non-terminal residue" evidence="1">
    <location>
        <position position="225"/>
    </location>
</feature>
<gene>
    <name evidence="1" type="ORF">PMEA_00009594</name>
</gene>
<organism evidence="1 2">
    <name type="scientific">Pocillopora meandrina</name>
    <dbReference type="NCBI Taxonomy" id="46732"/>
    <lineage>
        <taxon>Eukaryota</taxon>
        <taxon>Metazoa</taxon>
        <taxon>Cnidaria</taxon>
        <taxon>Anthozoa</taxon>
        <taxon>Hexacorallia</taxon>
        <taxon>Scleractinia</taxon>
        <taxon>Astrocoeniina</taxon>
        <taxon>Pocilloporidae</taxon>
        <taxon>Pocillopora</taxon>
    </lineage>
</organism>
<evidence type="ECO:0000313" key="1">
    <source>
        <dbReference type="EMBL" id="CAH3122364.1"/>
    </source>
</evidence>
<sequence length="225" mass="25547">MLSTGDLLRLLRYIKVPLMTRQPSGFCSWPTPSHYKALRPRLTLVAKAGFYVRKLTHHCNGSGMATTFIINETLKNNGTFPRESVATLCRLGGWSEKSGTWSLYVKDVFEKHLDTSSSLYRDLCPDNRTTYLEGIKSAYNYRVEKNLQTMENCHAIEGFAGYLQDFRDTSLNISIGETEKGMTMKALIFKIKALKQQAVFRFASAYNAQQHDEARAKNPPPHPNK</sequence>
<keyword evidence="2" id="KW-1185">Reference proteome</keyword>
<dbReference type="AlphaFoldDB" id="A0AAU9WQE0"/>
<proteinExistence type="predicted"/>
<dbReference type="EMBL" id="CALNXJ010000019">
    <property type="protein sequence ID" value="CAH3122364.1"/>
    <property type="molecule type" value="Genomic_DNA"/>
</dbReference>
<protein>
    <submittedName>
        <fullName evidence="1">Uncharacterized protein</fullName>
    </submittedName>
</protein>
<name>A0AAU9WQE0_9CNID</name>
<accession>A0AAU9WQE0</accession>
<dbReference type="Proteomes" id="UP001159428">
    <property type="component" value="Unassembled WGS sequence"/>
</dbReference>